<evidence type="ECO:0000256" key="6">
    <source>
        <dbReference type="SAM" id="MobiDB-lite"/>
    </source>
</evidence>
<evidence type="ECO:0000256" key="2">
    <source>
        <dbReference type="ARBA" id="ARBA00022473"/>
    </source>
</evidence>
<dbReference type="PANTHER" id="PTHR31791">
    <property type="entry name" value="FRIGIDA-LIKE PROTEIN 3-RELATED"/>
    <property type="match status" value="1"/>
</dbReference>
<sequence length="683" mass="74894">KAFSFFSSVSILYVSTCTMVEPADGATAAPSPSRPSPSVEAQSQLIETVNALQIITKQSEFLQPPTNDDSIVNFSKLSDAFSAFQVCFAELHRHVVSIGTLIDSMRPLDTTSTIPLSVSSLPAAAAAAPEPEPATEQEPEPSSEFDPSEEEEVEVKSPCLELKSTRSELESICERTDGRGLRKYMITHLSDINVLLEEVPKALKLSRNPARLVLDCVGKFYLQWSRAYVKGSPVVNGRKASILVLDCFLLMGIDEGVEFEKEVKEESEKAALAWRKRLIAEGGLRKAYDMDARGLLLLTGCFGIPGEFRNEDIRDLLLASPFKKNMSGALTRSNVFMAKITEIIEGMVNQKMEIEAVDFAYTFGMEDRFNSQKLVTTFLRESKEPLKKMKGKWQGSLATVHEAKMKHLFALRSVIKCSRRHNIDLSKLLPGWKINEQIMSLEKEIEVGEKKMVQKRKNDETESSGMISNKEAKQSHFPNPRLQQERVVNHIDSNTTLLEGGTAGHMFGLSPSVLHGPGGHGRTLVDNTPMQIGSHHTGQLYGLHGDVAVYDRLLSHSYAYGPSSYLAGSTGLPNTKPGDAYRPPPYLAGSTGLPNTKPGDAYRPPPYLEGSKGLPNAIPTDVAGRSSASNPYQFGDTVATSELYRSSGLRAVDVVPPAASAHHSSYLYTGPDSFALGRHYLQP</sequence>
<evidence type="ECO:0000313" key="8">
    <source>
        <dbReference type="EMBL" id="KAL3375136.1"/>
    </source>
</evidence>
<name>A0ABD2V424_9SOLN</name>
<organism evidence="8 9">
    <name type="scientific">Solanum stoloniferum</name>
    <dbReference type="NCBI Taxonomy" id="62892"/>
    <lineage>
        <taxon>Eukaryota</taxon>
        <taxon>Viridiplantae</taxon>
        <taxon>Streptophyta</taxon>
        <taxon>Embryophyta</taxon>
        <taxon>Tracheophyta</taxon>
        <taxon>Spermatophyta</taxon>
        <taxon>Magnoliopsida</taxon>
        <taxon>eudicotyledons</taxon>
        <taxon>Gunneridae</taxon>
        <taxon>Pentapetalae</taxon>
        <taxon>asterids</taxon>
        <taxon>lamiids</taxon>
        <taxon>Solanales</taxon>
        <taxon>Solanaceae</taxon>
        <taxon>Solanoideae</taxon>
        <taxon>Solaneae</taxon>
        <taxon>Solanum</taxon>
    </lineage>
</organism>
<dbReference type="Pfam" id="PF07899">
    <property type="entry name" value="Frigida"/>
    <property type="match status" value="1"/>
</dbReference>
<evidence type="ECO:0000256" key="7">
    <source>
        <dbReference type="SAM" id="SignalP"/>
    </source>
</evidence>
<evidence type="ECO:0000256" key="3">
    <source>
        <dbReference type="ARBA" id="ARBA00022782"/>
    </source>
</evidence>
<dbReference type="EMBL" id="JBJKTR010000003">
    <property type="protein sequence ID" value="KAL3375136.1"/>
    <property type="molecule type" value="Genomic_DNA"/>
</dbReference>
<evidence type="ECO:0000256" key="4">
    <source>
        <dbReference type="ARBA" id="ARBA00023089"/>
    </source>
</evidence>
<keyword evidence="4 5" id="KW-0287">Flowering</keyword>
<keyword evidence="7" id="KW-0732">Signal</keyword>
<reference evidence="8 9" key="1">
    <citation type="submission" date="2024-05" db="EMBL/GenBank/DDBJ databases">
        <title>De novo assembly of an allotetraploid wild potato.</title>
        <authorList>
            <person name="Hosaka A.J."/>
        </authorList>
    </citation>
    <scope>NUCLEOTIDE SEQUENCE [LARGE SCALE GENOMIC DNA]</scope>
    <source>
        <tissue evidence="8">Young leaves</tissue>
    </source>
</reference>
<keyword evidence="3 5" id="KW-0221">Differentiation</keyword>
<feature type="chain" id="PRO_5044798749" description="FRIGIDA-like protein" evidence="7">
    <location>
        <begin position="26"/>
        <end position="683"/>
    </location>
</feature>
<comment type="similarity">
    <text evidence="1 5">Belongs to the Frigida family.</text>
</comment>
<proteinExistence type="inferred from homology"/>
<gene>
    <name evidence="8" type="ORF">AABB24_006571</name>
</gene>
<feature type="region of interest" description="Disordered" evidence="6">
    <location>
        <begin position="121"/>
        <end position="157"/>
    </location>
</feature>
<dbReference type="InterPro" id="IPR012474">
    <property type="entry name" value="Frigida"/>
</dbReference>
<keyword evidence="2 5" id="KW-0217">Developmental protein</keyword>
<feature type="compositionally biased region" description="Low complexity" evidence="6">
    <location>
        <begin position="121"/>
        <end position="132"/>
    </location>
</feature>
<dbReference type="PANTHER" id="PTHR31791:SF79">
    <property type="entry name" value="FRIGIDA-LIKE PROTEIN"/>
    <property type="match status" value="1"/>
</dbReference>
<evidence type="ECO:0000256" key="5">
    <source>
        <dbReference type="RuleBase" id="RU364012"/>
    </source>
</evidence>
<feature type="non-terminal residue" evidence="8">
    <location>
        <position position="1"/>
    </location>
</feature>
<protein>
    <recommendedName>
        <fullName evidence="5">FRIGIDA-like protein</fullName>
    </recommendedName>
</protein>
<accession>A0ABD2V424</accession>
<feature type="region of interest" description="Disordered" evidence="6">
    <location>
        <begin position="452"/>
        <end position="476"/>
    </location>
</feature>
<dbReference type="GO" id="GO:0030154">
    <property type="term" value="P:cell differentiation"/>
    <property type="evidence" value="ECO:0007669"/>
    <property type="project" value="UniProtKB-KW"/>
</dbReference>
<keyword evidence="9" id="KW-1185">Reference proteome</keyword>
<feature type="compositionally biased region" description="Acidic residues" evidence="6">
    <location>
        <begin position="133"/>
        <end position="153"/>
    </location>
</feature>
<dbReference type="Proteomes" id="UP001627284">
    <property type="component" value="Unassembled WGS sequence"/>
</dbReference>
<comment type="caution">
    <text evidence="8">The sequence shown here is derived from an EMBL/GenBank/DDBJ whole genome shotgun (WGS) entry which is preliminary data.</text>
</comment>
<dbReference type="AlphaFoldDB" id="A0ABD2V424"/>
<feature type="signal peptide" evidence="7">
    <location>
        <begin position="1"/>
        <end position="25"/>
    </location>
</feature>
<evidence type="ECO:0000256" key="1">
    <source>
        <dbReference type="ARBA" id="ARBA00008956"/>
    </source>
</evidence>
<evidence type="ECO:0000313" key="9">
    <source>
        <dbReference type="Proteomes" id="UP001627284"/>
    </source>
</evidence>
<dbReference type="GO" id="GO:0009908">
    <property type="term" value="P:flower development"/>
    <property type="evidence" value="ECO:0007669"/>
    <property type="project" value="UniProtKB-KW"/>
</dbReference>